<keyword evidence="3" id="KW-1185">Reference proteome</keyword>
<evidence type="ECO:0000313" key="3">
    <source>
        <dbReference type="Proteomes" id="UP001491552"/>
    </source>
</evidence>
<evidence type="ECO:0000259" key="1">
    <source>
        <dbReference type="SMART" id="SM00901"/>
    </source>
</evidence>
<dbReference type="EMBL" id="JBBMFF010000205">
    <property type="protein sequence ID" value="MEQ2510990.1"/>
    <property type="molecule type" value="Genomic_DNA"/>
</dbReference>
<protein>
    <submittedName>
        <fullName evidence="2">FRG domain-containing protein</fullName>
    </submittedName>
</protein>
<dbReference type="SMART" id="SM00901">
    <property type="entry name" value="FRG"/>
    <property type="match status" value="1"/>
</dbReference>
<name>A0ABV1G6H9_9FIRM</name>
<gene>
    <name evidence="2" type="ORF">WMO66_06985</name>
</gene>
<sequence length="351" mass="39905">MKECQNLQEFLQAFFPENAELEGFRKRLAADATPDREGLTEALREPDAGEQIRLFEGGDAAGLAAARSRAYSAAFYDACFPEAGSAEQALSRERLRFFYRGAANERYLLAPGVYRTGEKPEDFYFHELQVRCPAPFAGRRYLEKLTYMQHYGAPTRLLDITANPLVALYFACAAEPDCDGKVIVFCVEAADVAYASSDRVQMLSHLPELSHADQRHLEALSYRYMLRPGKFPQKSNQKYDDAVLERLYYDIQKENNAFTRDIRPFDLLRPVFVQSNQDNPRILRQDGAFLLSGLDTDEADSDRKLRKHVLKELRIPAGCKAAIVQQLEQVNIHQASLFPEPDTVAQYLSRK</sequence>
<dbReference type="RefSeq" id="WP_349135686.1">
    <property type="nucleotide sequence ID" value="NZ_JBBMFF010000205.1"/>
</dbReference>
<proteinExistence type="predicted"/>
<dbReference type="Pfam" id="PF08867">
    <property type="entry name" value="FRG"/>
    <property type="match status" value="1"/>
</dbReference>
<dbReference type="Proteomes" id="UP001491552">
    <property type="component" value="Unassembled WGS sequence"/>
</dbReference>
<organism evidence="2 3">
    <name type="scientific">Faecousia intestinalis</name>
    <dbReference type="NCBI Taxonomy" id="3133167"/>
    <lineage>
        <taxon>Bacteria</taxon>
        <taxon>Bacillati</taxon>
        <taxon>Bacillota</taxon>
        <taxon>Clostridia</taxon>
        <taxon>Eubacteriales</taxon>
        <taxon>Oscillospiraceae</taxon>
        <taxon>Faecousia</taxon>
    </lineage>
</organism>
<feature type="domain" description="FRG" evidence="1">
    <location>
        <begin position="93"/>
        <end position="183"/>
    </location>
</feature>
<accession>A0ABV1G6H9</accession>
<reference evidence="2 3" key="1">
    <citation type="submission" date="2024-03" db="EMBL/GenBank/DDBJ databases">
        <title>Human intestinal bacterial collection.</title>
        <authorList>
            <person name="Pauvert C."/>
            <person name="Hitch T.C.A."/>
            <person name="Clavel T."/>
        </authorList>
    </citation>
    <scope>NUCLEOTIDE SEQUENCE [LARGE SCALE GENOMIC DNA]</scope>
    <source>
        <strain evidence="2 3">CLA-AA-H192</strain>
    </source>
</reference>
<dbReference type="InterPro" id="IPR014966">
    <property type="entry name" value="FRG-dom"/>
</dbReference>
<evidence type="ECO:0000313" key="2">
    <source>
        <dbReference type="EMBL" id="MEQ2510990.1"/>
    </source>
</evidence>
<comment type="caution">
    <text evidence="2">The sequence shown here is derived from an EMBL/GenBank/DDBJ whole genome shotgun (WGS) entry which is preliminary data.</text>
</comment>